<dbReference type="KEGG" id="acan:ACA1_094180"/>
<name>L8GKY5_ACACF</name>
<proteinExistence type="predicted"/>
<dbReference type="InterPro" id="IPR014044">
    <property type="entry name" value="CAP_dom"/>
</dbReference>
<sequence length="219" mass="23945">MAAPPPPPSTPLPPYNAWELALASEVAALRRNPAAYAQLLETERKPLYRGKDLVFKAQRRKDDVIIETREGVAGCNEAIAALRATQPLPSLRLEPAMSIACKAVVNVSGPAGEVDTNTVVKMREYGGLTPGGTAIEVSAFGGRDARAVLMNLLISDGDADREQRKDLLNPQWTAFGLAVGKHASYDHMTLLLFATQFNPKQEVMQNLIKYKHLWTINEP</sequence>
<keyword evidence="3" id="KW-1185">Reference proteome</keyword>
<evidence type="ECO:0000259" key="1">
    <source>
        <dbReference type="Pfam" id="PF00188"/>
    </source>
</evidence>
<dbReference type="Pfam" id="PF00188">
    <property type="entry name" value="CAP"/>
    <property type="match status" value="1"/>
</dbReference>
<dbReference type="Proteomes" id="UP000011083">
    <property type="component" value="Unassembled WGS sequence"/>
</dbReference>
<evidence type="ECO:0000313" key="2">
    <source>
        <dbReference type="EMBL" id="ELR12861.1"/>
    </source>
</evidence>
<reference evidence="2 3" key="1">
    <citation type="journal article" date="2013" name="Genome Biol.">
        <title>Genome of Acanthamoeba castellanii highlights extensive lateral gene transfer and early evolution of tyrosine kinase signaling.</title>
        <authorList>
            <person name="Clarke M."/>
            <person name="Lohan A.J."/>
            <person name="Liu B."/>
            <person name="Lagkouvardos I."/>
            <person name="Roy S."/>
            <person name="Zafar N."/>
            <person name="Bertelli C."/>
            <person name="Schilde C."/>
            <person name="Kianianmomeni A."/>
            <person name="Burglin T.R."/>
            <person name="Frech C."/>
            <person name="Turcotte B."/>
            <person name="Kopec K.O."/>
            <person name="Synnott J.M."/>
            <person name="Choo C."/>
            <person name="Paponov I."/>
            <person name="Finkler A."/>
            <person name="Soon Heng Tan C."/>
            <person name="Hutchins A.P."/>
            <person name="Weinmeier T."/>
            <person name="Rattei T."/>
            <person name="Chu J.S."/>
            <person name="Gimenez G."/>
            <person name="Irimia M."/>
            <person name="Rigden D.J."/>
            <person name="Fitzpatrick D.A."/>
            <person name="Lorenzo-Morales J."/>
            <person name="Bateman A."/>
            <person name="Chiu C.H."/>
            <person name="Tang P."/>
            <person name="Hegemann P."/>
            <person name="Fromm H."/>
            <person name="Raoult D."/>
            <person name="Greub G."/>
            <person name="Miranda-Saavedra D."/>
            <person name="Chen N."/>
            <person name="Nash P."/>
            <person name="Ginger M.L."/>
            <person name="Horn M."/>
            <person name="Schaap P."/>
            <person name="Caler L."/>
            <person name="Loftus B."/>
        </authorList>
    </citation>
    <scope>NUCLEOTIDE SEQUENCE [LARGE SCALE GENOMIC DNA]</scope>
    <source>
        <strain evidence="2 3">Neff</strain>
    </source>
</reference>
<dbReference type="EMBL" id="KB008103">
    <property type="protein sequence ID" value="ELR12861.1"/>
    <property type="molecule type" value="Genomic_DNA"/>
</dbReference>
<gene>
    <name evidence="2" type="ORF">ACA1_094180</name>
</gene>
<dbReference type="OrthoDB" id="308255at2759"/>
<dbReference type="RefSeq" id="XP_004334874.1">
    <property type="nucleotide sequence ID" value="XM_004334826.1"/>
</dbReference>
<accession>L8GKY5</accession>
<evidence type="ECO:0000313" key="3">
    <source>
        <dbReference type="Proteomes" id="UP000011083"/>
    </source>
</evidence>
<dbReference type="VEuPathDB" id="AmoebaDB:ACA1_094180"/>
<feature type="domain" description="SCP" evidence="1">
    <location>
        <begin position="78"/>
        <end position="187"/>
    </location>
</feature>
<protein>
    <submittedName>
        <fullName evidence="2">SCPlike extracellular, putative</fullName>
    </submittedName>
</protein>
<organism evidence="2 3">
    <name type="scientific">Acanthamoeba castellanii (strain ATCC 30010 / Neff)</name>
    <dbReference type="NCBI Taxonomy" id="1257118"/>
    <lineage>
        <taxon>Eukaryota</taxon>
        <taxon>Amoebozoa</taxon>
        <taxon>Discosea</taxon>
        <taxon>Longamoebia</taxon>
        <taxon>Centramoebida</taxon>
        <taxon>Acanthamoebidae</taxon>
        <taxon>Acanthamoeba</taxon>
    </lineage>
</organism>
<dbReference type="AlphaFoldDB" id="L8GKY5"/>
<dbReference type="GeneID" id="14913207"/>